<evidence type="ECO:0000256" key="7">
    <source>
        <dbReference type="SAM" id="Phobius"/>
    </source>
</evidence>
<dbReference type="AlphaFoldDB" id="A0A2J7ZBA0"/>
<feature type="transmembrane region" description="Helical" evidence="7">
    <location>
        <begin position="20"/>
        <end position="42"/>
    </location>
</feature>
<feature type="transmembrane region" description="Helical" evidence="7">
    <location>
        <begin position="201"/>
        <end position="221"/>
    </location>
</feature>
<feature type="transmembrane region" description="Helical" evidence="7">
    <location>
        <begin position="129"/>
        <end position="150"/>
    </location>
</feature>
<evidence type="ECO:0000313" key="10">
    <source>
        <dbReference type="Proteomes" id="UP000236520"/>
    </source>
</evidence>
<dbReference type="InterPro" id="IPR050638">
    <property type="entry name" value="AA-Vitamin_Transporters"/>
</dbReference>
<evidence type="ECO:0000259" key="8">
    <source>
        <dbReference type="Pfam" id="PF00892"/>
    </source>
</evidence>
<proteinExistence type="inferred from homology"/>
<name>A0A2J7ZBA0_STRMQ</name>
<feature type="transmembrane region" description="Helical" evidence="7">
    <location>
        <begin position="162"/>
        <end position="181"/>
    </location>
</feature>
<organism evidence="9 10">
    <name type="scientific">Streptomyces malaysiensis</name>
    <dbReference type="NCBI Taxonomy" id="92644"/>
    <lineage>
        <taxon>Bacteria</taxon>
        <taxon>Bacillati</taxon>
        <taxon>Actinomycetota</taxon>
        <taxon>Actinomycetes</taxon>
        <taxon>Kitasatosporales</taxon>
        <taxon>Streptomycetaceae</taxon>
        <taxon>Streptomyces</taxon>
        <taxon>Streptomyces violaceusniger group</taxon>
    </lineage>
</organism>
<dbReference type="PANTHER" id="PTHR32322">
    <property type="entry name" value="INNER MEMBRANE TRANSPORTER"/>
    <property type="match status" value="1"/>
</dbReference>
<protein>
    <submittedName>
        <fullName evidence="9">Amino-acid metabolite efflux pump</fullName>
    </submittedName>
</protein>
<gene>
    <name evidence="9" type="ORF">SMF913_13571</name>
</gene>
<feature type="transmembrane region" description="Helical" evidence="7">
    <location>
        <begin position="228"/>
        <end position="248"/>
    </location>
</feature>
<comment type="caution">
    <text evidence="9">The sequence shown here is derived from an EMBL/GenBank/DDBJ whole genome shotgun (WGS) entry which is preliminary data.</text>
</comment>
<evidence type="ECO:0000256" key="4">
    <source>
        <dbReference type="ARBA" id="ARBA00022989"/>
    </source>
</evidence>
<evidence type="ECO:0000256" key="6">
    <source>
        <dbReference type="SAM" id="MobiDB-lite"/>
    </source>
</evidence>
<dbReference type="InterPro" id="IPR000620">
    <property type="entry name" value="EamA_dom"/>
</dbReference>
<feature type="compositionally biased region" description="Pro residues" evidence="6">
    <location>
        <begin position="341"/>
        <end position="354"/>
    </location>
</feature>
<feature type="domain" description="EamA" evidence="8">
    <location>
        <begin position="2"/>
        <end position="121"/>
    </location>
</feature>
<feature type="region of interest" description="Disordered" evidence="6">
    <location>
        <begin position="280"/>
        <end position="377"/>
    </location>
</feature>
<keyword evidence="3 7" id="KW-0812">Transmembrane</keyword>
<feature type="compositionally biased region" description="Low complexity" evidence="6">
    <location>
        <begin position="355"/>
        <end position="367"/>
    </location>
</feature>
<feature type="domain" description="EamA" evidence="8">
    <location>
        <begin position="132"/>
        <end position="271"/>
    </location>
</feature>
<dbReference type="InterPro" id="IPR037185">
    <property type="entry name" value="EmrE-like"/>
</dbReference>
<keyword evidence="5 7" id="KW-0472">Membrane</keyword>
<dbReference type="Pfam" id="PF00892">
    <property type="entry name" value="EamA"/>
    <property type="match status" value="2"/>
</dbReference>
<accession>A0A2J7ZBA0</accession>
<evidence type="ECO:0000256" key="3">
    <source>
        <dbReference type="ARBA" id="ARBA00022692"/>
    </source>
</evidence>
<feature type="transmembrane region" description="Helical" evidence="7">
    <location>
        <begin position="49"/>
        <end position="70"/>
    </location>
</feature>
<evidence type="ECO:0000256" key="1">
    <source>
        <dbReference type="ARBA" id="ARBA00004141"/>
    </source>
</evidence>
<dbReference type="Gene3D" id="1.10.3730.20">
    <property type="match status" value="1"/>
</dbReference>
<keyword evidence="4 7" id="KW-1133">Transmembrane helix</keyword>
<evidence type="ECO:0000313" key="9">
    <source>
        <dbReference type="EMBL" id="PNG97546.1"/>
    </source>
</evidence>
<sequence length="377" mass="39194">MLVTALWGINFVVIEVGLDHFPPLLFCALRFLVAALPAVFLVGPPRVAWRWILGVGLALGVAKFGLLFIGMHKGMPAGLSSLVLQIQAVFTVLFASVVLAERPGRRRLLGMAVALAGIAVAAVDEGTSGPLIGFVLVVAAAAFWGVSNVLTRKAAPPDALNFMVWVSLVPVLPLLGLSLMFEGAEPDLEALTRLDWAGAGAIVYVAWVTTVFGFGVWGFLLRTYDASAVAPFSLLVPVFGMSSAALVLGEGISAPRWLAAALLVGGVALTSLPRLRLRRDARRRPDASEVGARPDAPGVDPRSDAPGAGARPDTPRAGARPDASEPDCRPGAPGSDRRPEPLPTEPPGPEPGCPEPSGSEPGSPGAPAWSGRVGQQT</sequence>
<dbReference type="Proteomes" id="UP000236520">
    <property type="component" value="Unassembled WGS sequence"/>
</dbReference>
<dbReference type="PANTHER" id="PTHR32322:SF9">
    <property type="entry name" value="AMINO-ACID METABOLITE EFFLUX PUMP-RELATED"/>
    <property type="match status" value="1"/>
</dbReference>
<dbReference type="EMBL" id="LJIW01000001">
    <property type="protein sequence ID" value="PNG97546.1"/>
    <property type="molecule type" value="Genomic_DNA"/>
</dbReference>
<evidence type="ECO:0000256" key="5">
    <source>
        <dbReference type="ARBA" id="ARBA00023136"/>
    </source>
</evidence>
<dbReference type="SUPFAM" id="SSF103481">
    <property type="entry name" value="Multidrug resistance efflux transporter EmrE"/>
    <property type="match status" value="2"/>
</dbReference>
<feature type="transmembrane region" description="Helical" evidence="7">
    <location>
        <begin position="82"/>
        <end position="100"/>
    </location>
</feature>
<feature type="transmembrane region" description="Helical" evidence="7">
    <location>
        <begin position="107"/>
        <end position="123"/>
    </location>
</feature>
<evidence type="ECO:0000256" key="2">
    <source>
        <dbReference type="ARBA" id="ARBA00007362"/>
    </source>
</evidence>
<reference evidence="9 10" key="1">
    <citation type="submission" date="2015-09" db="EMBL/GenBank/DDBJ databases">
        <title>Genome sequence, genome mining and natural product profiling of a biocontrol bacterium Streptomyces malaysiensis F913.</title>
        <authorList>
            <person name="Xu Y."/>
            <person name="Wei J."/>
            <person name="Xie J."/>
            <person name="Li T."/>
            <person name="Zhou Z."/>
        </authorList>
    </citation>
    <scope>NUCLEOTIDE SEQUENCE [LARGE SCALE GENOMIC DNA]</scope>
    <source>
        <strain evidence="9 10">F913</strain>
    </source>
</reference>
<comment type="subcellular location">
    <subcellularLocation>
        <location evidence="1">Membrane</location>
        <topology evidence="1">Multi-pass membrane protein</topology>
    </subcellularLocation>
</comment>
<feature type="transmembrane region" description="Helical" evidence="7">
    <location>
        <begin position="254"/>
        <end position="275"/>
    </location>
</feature>
<keyword evidence="10" id="KW-1185">Reference proteome</keyword>
<comment type="similarity">
    <text evidence="2">Belongs to the EamA transporter family.</text>
</comment>
<dbReference type="GO" id="GO:0016020">
    <property type="term" value="C:membrane"/>
    <property type="evidence" value="ECO:0007669"/>
    <property type="project" value="UniProtKB-SubCell"/>
</dbReference>